<dbReference type="InterPro" id="IPR010982">
    <property type="entry name" value="Lambda_DNA-bd_dom_sf"/>
</dbReference>
<gene>
    <name evidence="3" type="ORF">CLV32_3827</name>
</gene>
<comment type="caution">
    <text evidence="3">The sequence shown here is derived from an EMBL/GenBank/DDBJ whole genome shotgun (WGS) entry which is preliminary data.</text>
</comment>
<accession>A0A4R6IEK9</accession>
<dbReference type="Proteomes" id="UP000295499">
    <property type="component" value="Unassembled WGS sequence"/>
</dbReference>
<feature type="domain" description="HTH cro/C1-type" evidence="2">
    <location>
        <begin position="8"/>
        <end position="62"/>
    </location>
</feature>
<dbReference type="PANTHER" id="PTHR46558:SF4">
    <property type="entry name" value="DNA-BIDING PHAGE PROTEIN"/>
    <property type="match status" value="1"/>
</dbReference>
<dbReference type="SMART" id="SM00530">
    <property type="entry name" value="HTH_XRE"/>
    <property type="match status" value="1"/>
</dbReference>
<dbReference type="Gene3D" id="1.10.260.40">
    <property type="entry name" value="lambda repressor-like DNA-binding domains"/>
    <property type="match status" value="1"/>
</dbReference>
<dbReference type="SUPFAM" id="SSF47413">
    <property type="entry name" value="lambda repressor-like DNA-binding domains"/>
    <property type="match status" value="1"/>
</dbReference>
<dbReference type="OrthoDB" id="795038at2"/>
<dbReference type="CDD" id="cd00093">
    <property type="entry name" value="HTH_XRE"/>
    <property type="match status" value="1"/>
</dbReference>
<dbReference type="PANTHER" id="PTHR46558">
    <property type="entry name" value="TRACRIPTIONAL REGULATORY PROTEIN-RELATED-RELATED"/>
    <property type="match status" value="1"/>
</dbReference>
<dbReference type="EMBL" id="SNWM01000005">
    <property type="protein sequence ID" value="TDO20068.1"/>
    <property type="molecule type" value="Genomic_DNA"/>
</dbReference>
<dbReference type="GO" id="GO:0003677">
    <property type="term" value="F:DNA binding"/>
    <property type="evidence" value="ECO:0007669"/>
    <property type="project" value="UniProtKB-KW"/>
</dbReference>
<evidence type="ECO:0000256" key="1">
    <source>
        <dbReference type="ARBA" id="ARBA00023125"/>
    </source>
</evidence>
<dbReference type="Pfam" id="PF01381">
    <property type="entry name" value="HTH_3"/>
    <property type="match status" value="1"/>
</dbReference>
<dbReference type="RefSeq" id="WP_133558340.1">
    <property type="nucleotide sequence ID" value="NZ_SNWM01000005.1"/>
</dbReference>
<protein>
    <submittedName>
        <fullName evidence="3">Transcriptional regulator with XRE-family HTH domain</fullName>
    </submittedName>
</protein>
<dbReference type="AlphaFoldDB" id="A0A4R6IEK9"/>
<proteinExistence type="predicted"/>
<dbReference type="InterPro" id="IPR001387">
    <property type="entry name" value="Cro/C1-type_HTH"/>
</dbReference>
<evidence type="ECO:0000313" key="4">
    <source>
        <dbReference type="Proteomes" id="UP000295499"/>
    </source>
</evidence>
<evidence type="ECO:0000313" key="3">
    <source>
        <dbReference type="EMBL" id="TDO20068.1"/>
    </source>
</evidence>
<keyword evidence="1" id="KW-0238">DNA-binding</keyword>
<sequence>MGPICSKLKLLRLQHQFTQVQIAEKLNCSIPAYSKMETGSTDVNTARLYQIAAVYNIDVYEIFLAGEDFKHDYMERITALQAELNVKKDEIFSMQQKLIRLYESERGGPAM</sequence>
<organism evidence="3 4">
    <name type="scientific">Pedobacter duraquae</name>
    <dbReference type="NCBI Taxonomy" id="425511"/>
    <lineage>
        <taxon>Bacteria</taxon>
        <taxon>Pseudomonadati</taxon>
        <taxon>Bacteroidota</taxon>
        <taxon>Sphingobacteriia</taxon>
        <taxon>Sphingobacteriales</taxon>
        <taxon>Sphingobacteriaceae</taxon>
        <taxon>Pedobacter</taxon>
    </lineage>
</organism>
<name>A0A4R6IEK9_9SPHI</name>
<reference evidence="3 4" key="1">
    <citation type="submission" date="2019-03" db="EMBL/GenBank/DDBJ databases">
        <title>Genomic Encyclopedia of Archaeal and Bacterial Type Strains, Phase II (KMG-II): from individual species to whole genera.</title>
        <authorList>
            <person name="Goeker M."/>
        </authorList>
    </citation>
    <scope>NUCLEOTIDE SEQUENCE [LARGE SCALE GENOMIC DNA]</scope>
    <source>
        <strain evidence="3 4">DSM 19034</strain>
    </source>
</reference>
<evidence type="ECO:0000259" key="2">
    <source>
        <dbReference type="PROSITE" id="PS50943"/>
    </source>
</evidence>
<dbReference type="PROSITE" id="PS50943">
    <property type="entry name" value="HTH_CROC1"/>
    <property type="match status" value="1"/>
</dbReference>
<keyword evidence="4" id="KW-1185">Reference proteome</keyword>